<evidence type="ECO:0008006" key="6">
    <source>
        <dbReference type="Google" id="ProtNLM"/>
    </source>
</evidence>
<feature type="binding site" evidence="3">
    <location>
        <position position="466"/>
    </location>
    <ligand>
        <name>Mg(2+)</name>
        <dbReference type="ChEBI" id="CHEBI:18420"/>
        <label>1</label>
    </ligand>
</feature>
<feature type="binding site" evidence="3">
    <location>
        <position position="465"/>
    </location>
    <ligand>
        <name>Mg(2+)</name>
        <dbReference type="ChEBI" id="CHEBI:18420"/>
        <label>1</label>
    </ligand>
</feature>
<comment type="cofactor">
    <cofactor evidence="3">
        <name>Mg(2+)</name>
        <dbReference type="ChEBI" id="CHEBI:18420"/>
    </cofactor>
    <text evidence="3">Binds 2 magnesium ions per subunit.</text>
</comment>
<dbReference type="Proteomes" id="UP000515472">
    <property type="component" value="Chromosome"/>
</dbReference>
<keyword evidence="5" id="KW-1185">Reference proteome</keyword>
<comment type="similarity">
    <text evidence="1">Belongs to the ADP-ribosylglycohydrolase family.</text>
</comment>
<feature type="binding site" evidence="3">
    <location>
        <position position="463"/>
    </location>
    <ligand>
        <name>Mg(2+)</name>
        <dbReference type="ChEBI" id="CHEBI:18420"/>
        <label>1</label>
    </ligand>
</feature>
<proteinExistence type="inferred from homology"/>
<dbReference type="InterPro" id="IPR050792">
    <property type="entry name" value="ADP-ribosylglycohydrolase"/>
</dbReference>
<dbReference type="InterPro" id="IPR005502">
    <property type="entry name" value="Ribosyl_crysJ1"/>
</dbReference>
<dbReference type="PANTHER" id="PTHR16222">
    <property type="entry name" value="ADP-RIBOSYLGLYCOHYDROLASE"/>
    <property type="match status" value="1"/>
</dbReference>
<accession>A0A6S6M2M9</accession>
<gene>
    <name evidence="4" type="ORF">GEOBRER4_n2780</name>
</gene>
<dbReference type="AlphaFoldDB" id="A0A6S6M2M9"/>
<dbReference type="SUPFAM" id="SSF101478">
    <property type="entry name" value="ADP-ribosylglycohydrolase"/>
    <property type="match status" value="1"/>
</dbReference>
<dbReference type="KEGG" id="gbn:GEOBRER4_26780"/>
<keyword evidence="2" id="KW-0378">Hydrolase</keyword>
<protein>
    <recommendedName>
        <fullName evidence="6">ADP-ribosylglycohydrolase</fullName>
    </recommendedName>
</protein>
<dbReference type="PANTHER" id="PTHR16222:SF24">
    <property type="entry name" value="ADP-RIBOSYLHYDROLASE ARH3"/>
    <property type="match status" value="1"/>
</dbReference>
<dbReference type="GO" id="GO:0046872">
    <property type="term" value="F:metal ion binding"/>
    <property type="evidence" value="ECO:0007669"/>
    <property type="project" value="UniProtKB-KW"/>
</dbReference>
<keyword evidence="3" id="KW-0460">Magnesium</keyword>
<dbReference type="EMBL" id="AP023213">
    <property type="protein sequence ID" value="BCG47928.1"/>
    <property type="molecule type" value="Genomic_DNA"/>
</dbReference>
<dbReference type="InterPro" id="IPR036705">
    <property type="entry name" value="Ribosyl_crysJ1_sf"/>
</dbReference>
<dbReference type="GO" id="GO:0016787">
    <property type="term" value="F:hydrolase activity"/>
    <property type="evidence" value="ECO:0007669"/>
    <property type="project" value="UniProtKB-KW"/>
</dbReference>
<evidence type="ECO:0000313" key="4">
    <source>
        <dbReference type="EMBL" id="BCG47928.1"/>
    </source>
</evidence>
<evidence type="ECO:0000256" key="2">
    <source>
        <dbReference type="ARBA" id="ARBA00022801"/>
    </source>
</evidence>
<feature type="binding site" evidence="3">
    <location>
        <position position="241"/>
    </location>
    <ligand>
        <name>Mg(2+)</name>
        <dbReference type="ChEBI" id="CHEBI:18420"/>
        <label>1</label>
    </ligand>
</feature>
<keyword evidence="3" id="KW-0479">Metal-binding</keyword>
<name>A0A6S6M2M9_9BACT</name>
<sequence>MPNGGSDNCGNCVWNKTEGDRTRPCSCELRGARVTNPFWTYCDNFEEDRLGTGKYRPFVRGPIYSSGIFQGWYTRIPWLGNNEPQTHTSGICRVTGVKFSKGITLAIQETGEVLGFASNDIYCHWLEARLGASGDSQPVIRQSSGDKALHGAYSDLFHQGYLCCDYMHLGMDKHFDFDLPSAANDGDFWKLRDKIRGAIICGAIGDAMGRQVESQDPNGRLPVSWYAPWRGWTSGPTGTITDDTQLTWWLADSLLAKGGLDPDDLARRFTAERIRGIGQATREFVRNYKDKRLPWYQSGIQSSGNGASMRAAPVGIFFRNDFDELKLAAGMQAMVTHSDSMAIASSIVMAYATAKLLRMDLHQIDDLGTMTLFCRDLAESIAGIEDGSGYETRNGGKPATLAQRIGQEIPNYLEVKATPAEVQKAFWSGAYVLESLPFALYCFLYSPGHFDRVLSHAVNESRDADTVAAMAGTLCGALNGLTCNADRRYWLKRKCYCDQDLWPATPLDDSKDYLEELEFREELLCLADRLAVRAWSEGEPS</sequence>
<dbReference type="Gene3D" id="1.10.4080.10">
    <property type="entry name" value="ADP-ribosylation/Crystallin J1"/>
    <property type="match status" value="1"/>
</dbReference>
<evidence type="ECO:0000256" key="1">
    <source>
        <dbReference type="ARBA" id="ARBA00010702"/>
    </source>
</evidence>
<dbReference type="Pfam" id="PF03747">
    <property type="entry name" value="ADP_ribosyl_GH"/>
    <property type="match status" value="1"/>
</dbReference>
<feature type="binding site" evidence="3">
    <location>
        <position position="242"/>
    </location>
    <ligand>
        <name>Mg(2+)</name>
        <dbReference type="ChEBI" id="CHEBI:18420"/>
        <label>1</label>
    </ligand>
</feature>
<dbReference type="RefSeq" id="WP_185242750.1">
    <property type="nucleotide sequence ID" value="NZ_AP023213.1"/>
</dbReference>
<organism evidence="4 5">
    <name type="scientific">Citrifermentans bremense</name>
    <dbReference type="NCBI Taxonomy" id="60035"/>
    <lineage>
        <taxon>Bacteria</taxon>
        <taxon>Pseudomonadati</taxon>
        <taxon>Thermodesulfobacteriota</taxon>
        <taxon>Desulfuromonadia</taxon>
        <taxon>Geobacterales</taxon>
        <taxon>Geobacteraceae</taxon>
        <taxon>Citrifermentans</taxon>
    </lineage>
</organism>
<evidence type="ECO:0000313" key="5">
    <source>
        <dbReference type="Proteomes" id="UP000515472"/>
    </source>
</evidence>
<evidence type="ECO:0000256" key="3">
    <source>
        <dbReference type="PIRSR" id="PIRSR605502-1"/>
    </source>
</evidence>
<reference evidence="4 5" key="1">
    <citation type="submission" date="2020-06" db="EMBL/GenBank/DDBJ databases">
        <title>Interaction of electrochemicaly active bacteria, Geobacter bremensis R4 on different carbon anode.</title>
        <authorList>
            <person name="Meng L."/>
            <person name="Yoshida N."/>
        </authorList>
    </citation>
    <scope>NUCLEOTIDE SEQUENCE [LARGE SCALE GENOMIC DNA]</scope>
    <source>
        <strain evidence="4 5">R4</strain>
    </source>
</reference>
<feature type="binding site" evidence="3">
    <location>
        <position position="243"/>
    </location>
    <ligand>
        <name>Mg(2+)</name>
        <dbReference type="ChEBI" id="CHEBI:18420"/>
        <label>1</label>
    </ligand>
</feature>